<proteinExistence type="predicted"/>
<dbReference type="RefSeq" id="XP_060409374.1">
    <property type="nucleotide sequence ID" value="XM_060558908.1"/>
</dbReference>
<dbReference type="GeneID" id="85443148"/>
<evidence type="ECO:0000313" key="1">
    <source>
        <dbReference type="EMBL" id="KAK1573795.1"/>
    </source>
</evidence>
<gene>
    <name evidence="1" type="ORF">LY79DRAFT_567627</name>
</gene>
<reference evidence="1" key="1">
    <citation type="submission" date="2021-06" db="EMBL/GenBank/DDBJ databases">
        <title>Comparative genomics, transcriptomics and evolutionary studies reveal genomic signatures of adaptation to plant cell wall in hemibiotrophic fungi.</title>
        <authorList>
            <consortium name="DOE Joint Genome Institute"/>
            <person name="Baroncelli R."/>
            <person name="Diaz J.F."/>
            <person name="Benocci T."/>
            <person name="Peng M."/>
            <person name="Battaglia E."/>
            <person name="Haridas S."/>
            <person name="Andreopoulos W."/>
            <person name="Labutti K."/>
            <person name="Pangilinan J."/>
            <person name="Floch G.L."/>
            <person name="Makela M.R."/>
            <person name="Henrissat B."/>
            <person name="Grigoriev I.V."/>
            <person name="Crouch J.A."/>
            <person name="De Vries R.P."/>
            <person name="Sukno S.A."/>
            <person name="Thon M.R."/>
        </authorList>
    </citation>
    <scope>NUCLEOTIDE SEQUENCE</scope>
    <source>
        <strain evidence="1">CBS 125086</strain>
    </source>
</reference>
<dbReference type="EMBL" id="JAHLJV010000085">
    <property type="protein sequence ID" value="KAK1573795.1"/>
    <property type="molecule type" value="Genomic_DNA"/>
</dbReference>
<evidence type="ECO:0000313" key="2">
    <source>
        <dbReference type="Proteomes" id="UP001230504"/>
    </source>
</evidence>
<accession>A0AAD8V0Y8</accession>
<organism evidence="1 2">
    <name type="scientific">Colletotrichum navitas</name>
    <dbReference type="NCBI Taxonomy" id="681940"/>
    <lineage>
        <taxon>Eukaryota</taxon>
        <taxon>Fungi</taxon>
        <taxon>Dikarya</taxon>
        <taxon>Ascomycota</taxon>
        <taxon>Pezizomycotina</taxon>
        <taxon>Sordariomycetes</taxon>
        <taxon>Hypocreomycetidae</taxon>
        <taxon>Glomerellales</taxon>
        <taxon>Glomerellaceae</taxon>
        <taxon>Colletotrichum</taxon>
        <taxon>Colletotrichum graminicola species complex</taxon>
    </lineage>
</organism>
<dbReference type="AlphaFoldDB" id="A0AAD8V0Y8"/>
<comment type="caution">
    <text evidence="1">The sequence shown here is derived from an EMBL/GenBank/DDBJ whole genome shotgun (WGS) entry which is preliminary data.</text>
</comment>
<protein>
    <submittedName>
        <fullName evidence="1">Uncharacterized protein</fullName>
    </submittedName>
</protein>
<dbReference type="Proteomes" id="UP001230504">
    <property type="component" value="Unassembled WGS sequence"/>
</dbReference>
<keyword evidence="2" id="KW-1185">Reference proteome</keyword>
<name>A0AAD8V0Y8_9PEZI</name>
<sequence>MSAVVMVPPCCHFLVLALASKYRDSFCYRVVCAILTQFPRTCCKVLPPLAPRDKSSHFYLYVCFR</sequence>